<gene>
    <name evidence="3" type="ORF">SAMN05421505_1622</name>
</gene>
<keyword evidence="4" id="KW-1185">Reference proteome</keyword>
<dbReference type="Proteomes" id="UP000198923">
    <property type="component" value="Unassembled WGS sequence"/>
</dbReference>
<feature type="compositionally biased region" description="Basic and acidic residues" evidence="2">
    <location>
        <begin position="206"/>
        <end position="215"/>
    </location>
</feature>
<evidence type="ECO:0000313" key="3">
    <source>
        <dbReference type="EMBL" id="SDI51029.1"/>
    </source>
</evidence>
<evidence type="ECO:0000256" key="1">
    <source>
        <dbReference type="SAM" id="Coils"/>
    </source>
</evidence>
<proteinExistence type="predicted"/>
<name>A0A1G8L5R1_9ACTN</name>
<evidence type="ECO:0000256" key="2">
    <source>
        <dbReference type="SAM" id="MobiDB-lite"/>
    </source>
</evidence>
<accession>A0A1G8L5R1</accession>
<dbReference type="EMBL" id="FNCN01000062">
    <property type="protein sequence ID" value="SDI51029.1"/>
    <property type="molecule type" value="Genomic_DNA"/>
</dbReference>
<protein>
    <submittedName>
        <fullName evidence="3">Uncharacterized protein</fullName>
    </submittedName>
</protein>
<sequence length="281" mass="31222">MGWAWGRGVSEEYLGDIAGPADDGRASGVGPVMSAVAAVSVDVGRVRALVEQLTAEHAAAARQLGRLMPLAAKVEQLQMQLEQLAEETEQLSAHVEQMATQELPSRPVDWAHVPSDARQDWMVELAAWVRDVLFTGWPHAMEELPSCWPLHRDLVNDCAVLRTTYDAAYESADARAHHAVDFRRLLEDVLRSAAARTRGCPTQGSDRPHPVPRSARDDIDQVHAAQRLGLLAELRALVEQANHPSTPQSLRTEAAEHAKRLFRQHGITQEEYTAYEQMLRR</sequence>
<dbReference type="STRING" id="504805.SAMN05421505_1622"/>
<feature type="coiled-coil region" evidence="1">
    <location>
        <begin position="67"/>
        <end position="101"/>
    </location>
</feature>
<keyword evidence="1" id="KW-0175">Coiled coil</keyword>
<feature type="region of interest" description="Disordered" evidence="2">
    <location>
        <begin position="196"/>
        <end position="215"/>
    </location>
</feature>
<dbReference type="AlphaFoldDB" id="A0A1G8L5R1"/>
<organism evidence="3 4">
    <name type="scientific">Sinosporangium album</name>
    <dbReference type="NCBI Taxonomy" id="504805"/>
    <lineage>
        <taxon>Bacteria</taxon>
        <taxon>Bacillati</taxon>
        <taxon>Actinomycetota</taxon>
        <taxon>Actinomycetes</taxon>
        <taxon>Streptosporangiales</taxon>
        <taxon>Streptosporangiaceae</taxon>
        <taxon>Sinosporangium</taxon>
    </lineage>
</organism>
<evidence type="ECO:0000313" key="4">
    <source>
        <dbReference type="Proteomes" id="UP000198923"/>
    </source>
</evidence>
<reference evidence="3 4" key="1">
    <citation type="submission" date="2016-10" db="EMBL/GenBank/DDBJ databases">
        <authorList>
            <person name="de Groot N.N."/>
        </authorList>
    </citation>
    <scope>NUCLEOTIDE SEQUENCE [LARGE SCALE GENOMIC DNA]</scope>
    <source>
        <strain evidence="3 4">CPCC 201354</strain>
    </source>
</reference>